<dbReference type="InterPro" id="IPR001938">
    <property type="entry name" value="Thaumatin"/>
</dbReference>
<dbReference type="PRINTS" id="PR00347">
    <property type="entry name" value="THAUMATIN"/>
</dbReference>
<dbReference type="SMART" id="SM00205">
    <property type="entry name" value="THN"/>
    <property type="match status" value="1"/>
</dbReference>
<feature type="disulfide bond" evidence="3">
    <location>
        <begin position="131"/>
        <end position="137"/>
    </location>
</feature>
<dbReference type="HOGENOM" id="CLU_043181_0_1_1"/>
<feature type="disulfide bond" evidence="3">
    <location>
        <begin position="69"/>
        <end position="277"/>
    </location>
</feature>
<dbReference type="AlphaFoldDB" id="D8T8E9"/>
<dbReference type="EMBL" id="GL377689">
    <property type="protein sequence ID" value="EFJ07094.1"/>
    <property type="molecule type" value="Genomic_DNA"/>
</dbReference>
<dbReference type="CDD" id="cd09218">
    <property type="entry name" value="TLP-PA"/>
    <property type="match status" value="1"/>
</dbReference>
<evidence type="ECO:0000256" key="2">
    <source>
        <dbReference type="ARBA" id="ARBA00023157"/>
    </source>
</evidence>
<evidence type="ECO:0000313" key="6">
    <source>
        <dbReference type="Proteomes" id="UP000001514"/>
    </source>
</evidence>
<feature type="disulfide bond" evidence="3">
    <location>
        <begin position="116"/>
        <end position="126"/>
    </location>
</feature>
<feature type="signal peptide" evidence="4">
    <location>
        <begin position="1"/>
        <end position="17"/>
    </location>
</feature>
<dbReference type="KEGG" id="smo:SELMODRAFT_430120"/>
<evidence type="ECO:0008006" key="7">
    <source>
        <dbReference type="Google" id="ProtNLM"/>
    </source>
</evidence>
<gene>
    <name evidence="5" type="ORF">SELMODRAFT_430120</name>
</gene>
<dbReference type="GO" id="GO:0006952">
    <property type="term" value="P:defense response"/>
    <property type="evidence" value="ECO:0000318"/>
    <property type="project" value="GO_Central"/>
</dbReference>
<keyword evidence="4" id="KW-0732">Signal</keyword>
<proteinExistence type="inferred from homology"/>
<reference evidence="5 6" key="1">
    <citation type="journal article" date="2011" name="Science">
        <title>The Selaginella genome identifies genetic changes associated with the evolution of vascular plants.</title>
        <authorList>
            <person name="Banks J.A."/>
            <person name="Nishiyama T."/>
            <person name="Hasebe M."/>
            <person name="Bowman J.L."/>
            <person name="Gribskov M."/>
            <person name="dePamphilis C."/>
            <person name="Albert V.A."/>
            <person name="Aono N."/>
            <person name="Aoyama T."/>
            <person name="Ambrose B.A."/>
            <person name="Ashton N.W."/>
            <person name="Axtell M.J."/>
            <person name="Barker E."/>
            <person name="Barker M.S."/>
            <person name="Bennetzen J.L."/>
            <person name="Bonawitz N.D."/>
            <person name="Chapple C."/>
            <person name="Cheng C."/>
            <person name="Correa L.G."/>
            <person name="Dacre M."/>
            <person name="DeBarry J."/>
            <person name="Dreyer I."/>
            <person name="Elias M."/>
            <person name="Engstrom E.M."/>
            <person name="Estelle M."/>
            <person name="Feng L."/>
            <person name="Finet C."/>
            <person name="Floyd S.K."/>
            <person name="Frommer W.B."/>
            <person name="Fujita T."/>
            <person name="Gramzow L."/>
            <person name="Gutensohn M."/>
            <person name="Harholt J."/>
            <person name="Hattori M."/>
            <person name="Heyl A."/>
            <person name="Hirai T."/>
            <person name="Hiwatashi Y."/>
            <person name="Ishikawa M."/>
            <person name="Iwata M."/>
            <person name="Karol K.G."/>
            <person name="Koehler B."/>
            <person name="Kolukisaoglu U."/>
            <person name="Kubo M."/>
            <person name="Kurata T."/>
            <person name="Lalonde S."/>
            <person name="Li K."/>
            <person name="Li Y."/>
            <person name="Litt A."/>
            <person name="Lyons E."/>
            <person name="Manning G."/>
            <person name="Maruyama T."/>
            <person name="Michael T.P."/>
            <person name="Mikami K."/>
            <person name="Miyazaki S."/>
            <person name="Morinaga S."/>
            <person name="Murata T."/>
            <person name="Mueller-Roeber B."/>
            <person name="Nelson D.R."/>
            <person name="Obara M."/>
            <person name="Oguri Y."/>
            <person name="Olmstead R.G."/>
            <person name="Onodera N."/>
            <person name="Petersen B.L."/>
            <person name="Pils B."/>
            <person name="Prigge M."/>
            <person name="Rensing S.A."/>
            <person name="Riano-Pachon D.M."/>
            <person name="Roberts A.W."/>
            <person name="Sato Y."/>
            <person name="Scheller H.V."/>
            <person name="Schulz B."/>
            <person name="Schulz C."/>
            <person name="Shakirov E.V."/>
            <person name="Shibagaki N."/>
            <person name="Shinohara N."/>
            <person name="Shippen D.E."/>
            <person name="Soerensen I."/>
            <person name="Sotooka R."/>
            <person name="Sugimoto N."/>
            <person name="Sugita M."/>
            <person name="Sumikawa N."/>
            <person name="Tanurdzic M."/>
            <person name="Theissen G."/>
            <person name="Ulvskov P."/>
            <person name="Wakazuki S."/>
            <person name="Weng J.K."/>
            <person name="Willats W.W."/>
            <person name="Wipf D."/>
            <person name="Wolf P.G."/>
            <person name="Yang L."/>
            <person name="Zimmer A.D."/>
            <person name="Zhu Q."/>
            <person name="Mitros T."/>
            <person name="Hellsten U."/>
            <person name="Loque D."/>
            <person name="Otillar R."/>
            <person name="Salamov A."/>
            <person name="Schmutz J."/>
            <person name="Shapiro H."/>
            <person name="Lindquist E."/>
            <person name="Lucas S."/>
            <person name="Rokhsar D."/>
            <person name="Grigoriev I.V."/>
        </authorList>
    </citation>
    <scope>NUCLEOTIDE SEQUENCE [LARGE SCALE GENOMIC DNA]</scope>
</reference>
<evidence type="ECO:0000256" key="3">
    <source>
        <dbReference type="PIRSR" id="PIRSR002703-1"/>
    </source>
</evidence>
<sequence length="300" mass="32714">MDQALFFIMSLVHESLAFVRWPASSCHQVYKGRLRRRAEKIDKHINLSCSSKLVLAEAHGVTFTLNNSCSFTVWPGWLNGDGESVLEGGYKLDPSHSVQLSIPSGWGGRFWGRTGCQFDSSNRGSCETGDCGNGLYCKGSSGATPVTLVEIKLNGFSSKDFYDVSLVDGYNLPVRMYPLSSGCTNVGCHSDVNAVCPQELQVRNSGGHVVACKSACEAFQTDAFCCRGNHSTPQTCSPTLYSRLFKNDCPQAYSYAYDDLTSTFTCTSGGGYVIQFCPPGSFTKSRQHHGRARGHRRIGS</sequence>
<dbReference type="PIRSF" id="PIRSF002703">
    <property type="entry name" value="Thaumatin"/>
    <property type="match status" value="1"/>
</dbReference>
<feature type="disulfide bond" evidence="3">
    <location>
        <begin position="226"/>
        <end position="236"/>
    </location>
</feature>
<dbReference type="OMA" id="ISFCPTR"/>
<evidence type="ECO:0000256" key="1">
    <source>
        <dbReference type="ARBA" id="ARBA00010607"/>
    </source>
</evidence>
<dbReference type="InParanoid" id="D8T8E9"/>
<accession>D8T8E9</accession>
<name>D8T8E9_SELML</name>
<protein>
    <recommendedName>
        <fullName evidence="7">Thaumatin-like protein</fullName>
    </recommendedName>
</protein>
<feature type="disulfide bond" evidence="3">
    <location>
        <begin position="183"/>
        <end position="266"/>
    </location>
</feature>
<evidence type="ECO:0000313" key="5">
    <source>
        <dbReference type="EMBL" id="EFJ07094.1"/>
    </source>
</evidence>
<dbReference type="Proteomes" id="UP000001514">
    <property type="component" value="Unassembled WGS sequence"/>
</dbReference>
<organism evidence="6">
    <name type="scientific">Selaginella moellendorffii</name>
    <name type="common">Spikemoss</name>
    <dbReference type="NCBI Taxonomy" id="88036"/>
    <lineage>
        <taxon>Eukaryota</taxon>
        <taxon>Viridiplantae</taxon>
        <taxon>Streptophyta</taxon>
        <taxon>Embryophyta</taxon>
        <taxon>Tracheophyta</taxon>
        <taxon>Lycopodiopsida</taxon>
        <taxon>Selaginellales</taxon>
        <taxon>Selaginellaceae</taxon>
        <taxon>Selaginella</taxon>
    </lineage>
</organism>
<dbReference type="FunFam" id="2.60.110.10:FF:000002">
    <property type="entry name" value="Thaumatin-like protein 1a"/>
    <property type="match status" value="1"/>
</dbReference>
<comment type="similarity">
    <text evidence="1">Belongs to the thaumatin family.</text>
</comment>
<feature type="disulfide bond" evidence="3">
    <location>
        <begin position="196"/>
        <end position="212"/>
    </location>
</feature>
<dbReference type="PANTHER" id="PTHR31048">
    <property type="entry name" value="OS03G0233200 PROTEIN"/>
    <property type="match status" value="1"/>
</dbReference>
<dbReference type="Gramene" id="EFJ07094">
    <property type="protein sequence ID" value="EFJ07094"/>
    <property type="gene ID" value="SELMODRAFT_430120"/>
</dbReference>
<keyword evidence="6" id="KW-1185">Reference proteome</keyword>
<feature type="disulfide bond" evidence="3">
    <location>
        <begin position="188"/>
        <end position="249"/>
    </location>
</feature>
<dbReference type="STRING" id="88036.D8T8E9"/>
<dbReference type="PROSITE" id="PS51367">
    <property type="entry name" value="THAUMATIN_2"/>
    <property type="match status" value="1"/>
</dbReference>
<feature type="disulfide bond" evidence="3">
    <location>
        <begin position="216"/>
        <end position="225"/>
    </location>
</feature>
<dbReference type="Pfam" id="PF00314">
    <property type="entry name" value="Thaumatin"/>
    <property type="match status" value="1"/>
</dbReference>
<keyword evidence="2 3" id="KW-1015">Disulfide bond</keyword>
<evidence type="ECO:0000256" key="4">
    <source>
        <dbReference type="SAM" id="SignalP"/>
    </source>
</evidence>
<dbReference type="FunCoup" id="D8T8E9">
    <property type="interactions" value="2"/>
</dbReference>
<dbReference type="InterPro" id="IPR037176">
    <property type="entry name" value="Osmotin/thaumatin-like_sf"/>
</dbReference>
<dbReference type="eggNOG" id="ENOG502QUEJ">
    <property type="taxonomic scope" value="Eukaryota"/>
</dbReference>
<dbReference type="Gene3D" id="2.60.110.10">
    <property type="entry name" value="Thaumatin"/>
    <property type="match status" value="1"/>
</dbReference>
<feature type="chain" id="PRO_5003123371" description="Thaumatin-like protein" evidence="4">
    <location>
        <begin position="18"/>
        <end position="300"/>
    </location>
</feature>
<dbReference type="SUPFAM" id="SSF49870">
    <property type="entry name" value="Osmotin, thaumatin-like protein"/>
    <property type="match status" value="1"/>
</dbReference>